<name>A0ACB8X907_9TELE</name>
<sequence length="407" mass="45018">MREVPPSLWARGKYDVGLIKPAQPVVITPKSSYRPCKQQYPLKQEAIDGITPVFNSLLQAGVIVPCNDSPVRTPIFPVKKVRDEGAPTEWSVPVDPNSQFWFAFNFNGRPYTFTRLCQGYCESPTLYNEALRDSLAPLVLSPGPDDGEPHNCLAELQVVCSPRPDLSDTPLTNPDLILYVVGSATRDPLTGVNCVGFAVVSDNATLVSGPLPHHLSAQAAELVALTEACKFAAVEMLLRERMGHLKPNWPKIVKTQVFHGQKALPIVLMYMRMRRRARTGLSPYEVLFAAPPHIGAEHPREPPSSTAVCENAMLTYCINLSRTLSSIRQQVAAALPPPASKPLHSLHPGDFVVVKDFRRKHWQAKRWHGPFPDPPHHSHGCESGRTSNLDPRQPLQKGTSTCRITIH</sequence>
<reference evidence="1" key="1">
    <citation type="submission" date="2022-04" db="EMBL/GenBank/DDBJ databases">
        <title>Jade perch genome.</title>
        <authorList>
            <person name="Chao B."/>
        </authorList>
    </citation>
    <scope>NUCLEOTIDE SEQUENCE</scope>
    <source>
        <strain evidence="1">CB-2022</strain>
    </source>
</reference>
<organism evidence="1 2">
    <name type="scientific">Scortum barcoo</name>
    <name type="common">barcoo grunter</name>
    <dbReference type="NCBI Taxonomy" id="214431"/>
    <lineage>
        <taxon>Eukaryota</taxon>
        <taxon>Metazoa</taxon>
        <taxon>Chordata</taxon>
        <taxon>Craniata</taxon>
        <taxon>Vertebrata</taxon>
        <taxon>Euteleostomi</taxon>
        <taxon>Actinopterygii</taxon>
        <taxon>Neopterygii</taxon>
        <taxon>Teleostei</taxon>
        <taxon>Neoteleostei</taxon>
        <taxon>Acanthomorphata</taxon>
        <taxon>Eupercaria</taxon>
        <taxon>Centrarchiformes</taxon>
        <taxon>Terapontoidei</taxon>
        <taxon>Terapontidae</taxon>
        <taxon>Scortum</taxon>
    </lineage>
</organism>
<keyword evidence="2" id="KW-1185">Reference proteome</keyword>
<comment type="caution">
    <text evidence="1">The sequence shown here is derived from an EMBL/GenBank/DDBJ whole genome shotgun (WGS) entry which is preliminary data.</text>
</comment>
<proteinExistence type="predicted"/>
<evidence type="ECO:0000313" key="1">
    <source>
        <dbReference type="EMBL" id="KAI3376441.1"/>
    </source>
</evidence>
<evidence type="ECO:0000313" key="2">
    <source>
        <dbReference type="Proteomes" id="UP000831701"/>
    </source>
</evidence>
<dbReference type="Proteomes" id="UP000831701">
    <property type="component" value="Chromosome 2"/>
</dbReference>
<dbReference type="EMBL" id="CM041532">
    <property type="protein sequence ID" value="KAI3376441.1"/>
    <property type="molecule type" value="Genomic_DNA"/>
</dbReference>
<protein>
    <submittedName>
        <fullName evidence="1">Uncharacterized protein</fullName>
    </submittedName>
</protein>
<gene>
    <name evidence="1" type="ORF">L3Q82_016897</name>
</gene>
<accession>A0ACB8X907</accession>